<sequence length="561" mass="60637">MNPSHDTGVLIVGGGPTGMATGLELRSRGVDFTLVEAGDGSVTHPKVSAIGPRSMEFFRRWGMADRVRGAGWPGDHTLDCVWVTRVGGHELYRLPRRTMDTRAPFRHTPEPDAICPQHWLGPLLREELGVHPGGPVRMRTRMTGFTQDADGVTARLTDEATGRTTTLRARYLIACDGTSSQVRKDAGIEAPARHRTRVCRNILFRAPRLREELGERNANFFYLLMSSALRFPLRALDGKDLYRLTVGLLGHPDSLVDAETLVRRAIAHDTPVEVLSDNQWHLVHRVAENFRADRVFLVGDAAHTLSPSGGFGMNTGICGAADLGWKLAAAFDGWAGPGLLDSYTTERRPVALEGLEEANRHLVRAWAREIPGELNDDTPEGERHRRSLGADLAAGPVAKEFDAPEIHLGFSYADSPLVVPDPTVPADAHDDRRPNSRPGSRAPHAWVKPGTSTLDLFGDGFVLMSSTRSARTDGFTRAFADRRVPLTVVHCEVPEVVESLERPFVLVRPDGHVAWRGHELPDDPAAVAARVTGAGTGTGTGTRAGTGTDSGTGASGTGGAP</sequence>
<feature type="compositionally biased region" description="Gly residues" evidence="4">
    <location>
        <begin position="534"/>
        <end position="561"/>
    </location>
</feature>
<dbReference type="Gene3D" id="3.30.9.10">
    <property type="entry name" value="D-Amino Acid Oxidase, subunit A, domain 2"/>
    <property type="match status" value="1"/>
</dbReference>
<dbReference type="Proteomes" id="UP000186455">
    <property type="component" value="Unassembled WGS sequence"/>
</dbReference>
<dbReference type="Pfam" id="PF01494">
    <property type="entry name" value="FAD_binding_3"/>
    <property type="match status" value="1"/>
</dbReference>
<keyword evidence="6" id="KW-0560">Oxidoreductase</keyword>
<keyword evidence="8" id="KW-1185">Reference proteome</keyword>
<organism evidence="6">
    <name type="scientific">Streptomyces uncialis</name>
    <dbReference type="NCBI Taxonomy" id="1048205"/>
    <lineage>
        <taxon>Bacteria</taxon>
        <taxon>Bacillati</taxon>
        <taxon>Actinomycetota</taxon>
        <taxon>Actinomycetes</taxon>
        <taxon>Kitasatosporales</taxon>
        <taxon>Streptomycetaceae</taxon>
        <taxon>Streptomyces</taxon>
    </lineage>
</organism>
<reference evidence="6" key="1">
    <citation type="journal article" date="2011" name="PLoS ONE">
        <title>Biosynthetic gene cluster for the cladoniamides, bis-indoles with a rearranged scaffold.</title>
        <authorList>
            <person name="Ryan K.S."/>
        </authorList>
    </citation>
    <scope>NUCLEOTIDE SEQUENCE</scope>
    <source>
        <strain evidence="6">Ex J. Davies et al.</strain>
    </source>
</reference>
<evidence type="ECO:0000256" key="1">
    <source>
        <dbReference type="ARBA" id="ARBA00001974"/>
    </source>
</evidence>
<evidence type="ECO:0000313" key="8">
    <source>
        <dbReference type="Proteomes" id="UP000186455"/>
    </source>
</evidence>
<feature type="region of interest" description="Disordered" evidence="4">
    <location>
        <begin position="419"/>
        <end position="447"/>
    </location>
</feature>
<dbReference type="STRING" id="1048205.AB852_16685"/>
<proteinExistence type="predicted"/>
<dbReference type="RefSeq" id="WP_073788979.1">
    <property type="nucleotide sequence ID" value="NZ_JAPEPH010000002.1"/>
</dbReference>
<dbReference type="Gene3D" id="3.50.50.60">
    <property type="entry name" value="FAD/NAD(P)-binding domain"/>
    <property type="match status" value="1"/>
</dbReference>
<dbReference type="EMBL" id="LFBV01000003">
    <property type="protein sequence ID" value="OKH94221.1"/>
    <property type="molecule type" value="Genomic_DNA"/>
</dbReference>
<feature type="region of interest" description="Disordered" evidence="4">
    <location>
        <begin position="532"/>
        <end position="561"/>
    </location>
</feature>
<dbReference type="InterPro" id="IPR002938">
    <property type="entry name" value="FAD-bd"/>
</dbReference>
<keyword evidence="2" id="KW-0285">Flavoprotein</keyword>
<feature type="domain" description="FAD-binding" evidence="5">
    <location>
        <begin position="6"/>
        <end position="352"/>
    </location>
</feature>
<evidence type="ECO:0000313" key="7">
    <source>
        <dbReference type="EMBL" id="OKH94221.1"/>
    </source>
</evidence>
<dbReference type="NCBIfam" id="NF004780">
    <property type="entry name" value="PRK06126.1"/>
    <property type="match status" value="1"/>
</dbReference>
<evidence type="ECO:0000259" key="5">
    <source>
        <dbReference type="Pfam" id="PF01494"/>
    </source>
</evidence>
<evidence type="ECO:0000256" key="4">
    <source>
        <dbReference type="SAM" id="MobiDB-lite"/>
    </source>
</evidence>
<comment type="cofactor">
    <cofactor evidence="1">
        <name>FAD</name>
        <dbReference type="ChEBI" id="CHEBI:57692"/>
    </cofactor>
</comment>
<gene>
    <name evidence="6" type="primary">claC</name>
    <name evidence="7" type="ORF">AB852_16685</name>
</gene>
<accession>G3K6K1</accession>
<evidence type="ECO:0000313" key="6">
    <source>
        <dbReference type="EMBL" id="AEO12712.1"/>
    </source>
</evidence>
<reference evidence="7 8" key="3">
    <citation type="submission" date="2015-06" db="EMBL/GenBank/DDBJ databases">
        <title>Cloning and characterization of the uncialamcin biosynthetic gene cluster.</title>
        <authorList>
            <person name="Yan X."/>
            <person name="Huang T."/>
            <person name="Ge H."/>
            <person name="Shen B."/>
        </authorList>
    </citation>
    <scope>NUCLEOTIDE SEQUENCE [LARGE SCALE GENOMIC DNA]</scope>
    <source>
        <strain evidence="7 8">DCA2648</strain>
    </source>
</reference>
<dbReference type="EMBL" id="JN165773">
    <property type="protein sequence ID" value="AEO12712.1"/>
    <property type="molecule type" value="Genomic_DNA"/>
</dbReference>
<evidence type="ECO:0000256" key="2">
    <source>
        <dbReference type="ARBA" id="ARBA00022630"/>
    </source>
</evidence>
<dbReference type="PANTHER" id="PTHR43004:SF19">
    <property type="entry name" value="BINDING MONOOXYGENASE, PUTATIVE (JCVI)-RELATED"/>
    <property type="match status" value="1"/>
</dbReference>
<dbReference type="PRINTS" id="PR00420">
    <property type="entry name" value="RNGMNOXGNASE"/>
</dbReference>
<keyword evidence="3" id="KW-0274">FAD</keyword>
<dbReference type="InterPro" id="IPR036188">
    <property type="entry name" value="FAD/NAD-bd_sf"/>
</dbReference>
<dbReference type="GO" id="GO:0071949">
    <property type="term" value="F:FAD binding"/>
    <property type="evidence" value="ECO:0007669"/>
    <property type="project" value="InterPro"/>
</dbReference>
<dbReference type="Pfam" id="PF21274">
    <property type="entry name" value="Rng_hyd_C"/>
    <property type="match status" value="1"/>
</dbReference>
<protein>
    <submittedName>
        <fullName evidence="7">FAD-binding monooxygenase</fullName>
    </submittedName>
    <submittedName>
        <fullName evidence="6">Flavin monooxygenase</fullName>
    </submittedName>
</protein>
<dbReference type="InterPro" id="IPR050641">
    <property type="entry name" value="RIFMO-like"/>
</dbReference>
<name>G3K6K1_9ACTN</name>
<reference evidence="6" key="2">
    <citation type="journal article" date="2013" name="Org. Lett.">
        <title>Biosynthetic O-Methylation Protects Cladoniamides from Self-destruction.</title>
        <authorList>
            <person name="Du Y.L."/>
            <person name="Ding T."/>
            <person name="Ryan K.S."/>
        </authorList>
    </citation>
    <scope>NUCLEOTIDE SEQUENCE</scope>
    <source>
        <strain evidence="6">Ex J. Davies et al.</strain>
    </source>
</reference>
<dbReference type="Gene3D" id="3.40.30.120">
    <property type="match status" value="1"/>
</dbReference>
<dbReference type="GO" id="GO:0016709">
    <property type="term" value="F:oxidoreductase activity, acting on paired donors, with incorporation or reduction of molecular oxygen, NAD(P)H as one donor, and incorporation of one atom of oxygen"/>
    <property type="evidence" value="ECO:0007669"/>
    <property type="project" value="UniProtKB-ARBA"/>
</dbReference>
<dbReference type="SUPFAM" id="SSF51905">
    <property type="entry name" value="FAD/NAD(P)-binding domain"/>
    <property type="match status" value="1"/>
</dbReference>
<evidence type="ECO:0000256" key="3">
    <source>
        <dbReference type="ARBA" id="ARBA00022827"/>
    </source>
</evidence>
<dbReference type="AlphaFoldDB" id="G3K6K1"/>
<keyword evidence="6" id="KW-0503">Monooxygenase</keyword>
<dbReference type="PANTHER" id="PTHR43004">
    <property type="entry name" value="TRK SYSTEM POTASSIUM UPTAKE PROTEIN"/>
    <property type="match status" value="1"/>
</dbReference>